<keyword evidence="2" id="KW-1185">Reference proteome</keyword>
<evidence type="ECO:0000313" key="1">
    <source>
        <dbReference type="EMBL" id="KAH7916246.1"/>
    </source>
</evidence>
<accession>A0ACB8ATG2</accession>
<name>A0ACB8ATG2_9AGAM</name>
<reference evidence="1" key="1">
    <citation type="journal article" date="2021" name="New Phytol.">
        <title>Evolutionary innovations through gain and loss of genes in the ectomycorrhizal Boletales.</title>
        <authorList>
            <person name="Wu G."/>
            <person name="Miyauchi S."/>
            <person name="Morin E."/>
            <person name="Kuo A."/>
            <person name="Drula E."/>
            <person name="Varga T."/>
            <person name="Kohler A."/>
            <person name="Feng B."/>
            <person name="Cao Y."/>
            <person name="Lipzen A."/>
            <person name="Daum C."/>
            <person name="Hundley H."/>
            <person name="Pangilinan J."/>
            <person name="Johnson J."/>
            <person name="Barry K."/>
            <person name="LaButti K."/>
            <person name="Ng V."/>
            <person name="Ahrendt S."/>
            <person name="Min B."/>
            <person name="Choi I.G."/>
            <person name="Park H."/>
            <person name="Plett J.M."/>
            <person name="Magnuson J."/>
            <person name="Spatafora J.W."/>
            <person name="Nagy L.G."/>
            <person name="Henrissat B."/>
            <person name="Grigoriev I.V."/>
            <person name="Yang Z.L."/>
            <person name="Xu J."/>
            <person name="Martin F.M."/>
        </authorList>
    </citation>
    <scope>NUCLEOTIDE SEQUENCE</scope>
    <source>
        <strain evidence="1">ATCC 28755</strain>
    </source>
</reference>
<proteinExistence type="predicted"/>
<gene>
    <name evidence="1" type="ORF">BJ138DRAFT_996013</name>
</gene>
<protein>
    <submittedName>
        <fullName evidence="1">Kinase-like protein</fullName>
    </submittedName>
</protein>
<sequence>MLLSQHSSNPLEVPSSDIRNKQYQREYQSAQKVNGVHPFTSEDENGRNAQPEMIEYHTHLTKLYGDGIPSASVTSTVKRNAPQTRPLMVDLDEDMDSDDELHIQDNDEDDMEEDSDALGDTDEEMTIFLRPVEEQVEIEHEITALKLAVPKLSEDYKIVDRLGTGTFSSVYKAIDLWYHEKWDNSPWHAHHPPHSSAHYQSQPHSSESKVFVAIKRIYVTSNPERIRNEIHIMEDCRSCRHTAQLITAFRHQDQVVAIMPYNRNEDFRDFYRDLSMDGIKAYFRCMFRALRDIHARGIIHRDVKPANFLFDPRTGIGTLCDFGLASRMDGSTPVHGSCLHTSPSADHPHGKIRPRNEYDLDHIKRMQKESRQKSLWPSDRVGYPDKDTRPHSKANRAGTRGFRAPEVLLKCGQQSGAIDVWSAGMIMLFFLTGKFPLLQSSDDIEALMEIAGIIGRHKMEKVAVMHSRTFATNVPSISNDGISWQEFVEKQNPRLMTSHKPDPRYYPHNQLARSHDPNLPPPSSSSSYSTFGQHPSSSTSCPSSPPRPSKATPSREAHANDVEAALSLLTEVMQPESTRRITPRGALYHPFLADPLEPEDDELFPQPFGGGVCGEWHFVDEVTEEPGVYVVVDGEKKVRRLMAGEGTAIGNSPCEFHRKEYGFED</sequence>
<organism evidence="1 2">
    <name type="scientific">Hygrophoropsis aurantiaca</name>
    <dbReference type="NCBI Taxonomy" id="72124"/>
    <lineage>
        <taxon>Eukaryota</taxon>
        <taxon>Fungi</taxon>
        <taxon>Dikarya</taxon>
        <taxon>Basidiomycota</taxon>
        <taxon>Agaricomycotina</taxon>
        <taxon>Agaricomycetes</taxon>
        <taxon>Agaricomycetidae</taxon>
        <taxon>Boletales</taxon>
        <taxon>Coniophorineae</taxon>
        <taxon>Hygrophoropsidaceae</taxon>
        <taxon>Hygrophoropsis</taxon>
    </lineage>
</organism>
<comment type="caution">
    <text evidence="1">The sequence shown here is derived from an EMBL/GenBank/DDBJ whole genome shotgun (WGS) entry which is preliminary data.</text>
</comment>
<dbReference type="EMBL" id="MU267592">
    <property type="protein sequence ID" value="KAH7916246.1"/>
    <property type="molecule type" value="Genomic_DNA"/>
</dbReference>
<dbReference type="Proteomes" id="UP000790377">
    <property type="component" value="Unassembled WGS sequence"/>
</dbReference>
<evidence type="ECO:0000313" key="2">
    <source>
        <dbReference type="Proteomes" id="UP000790377"/>
    </source>
</evidence>